<feature type="non-terminal residue" evidence="2">
    <location>
        <position position="1"/>
    </location>
</feature>
<dbReference type="EMBL" id="GBEZ01022840">
    <property type="protein sequence ID" value="JAC64017.1"/>
    <property type="molecule type" value="Transcribed_RNA"/>
</dbReference>
<protein>
    <submittedName>
        <fullName evidence="2">Uncharacterized protein</fullName>
    </submittedName>
</protein>
<gene>
    <name evidence="2" type="ORF">TSPGSL018_19233</name>
</gene>
<reference evidence="2" key="1">
    <citation type="submission" date="2014-05" db="EMBL/GenBank/DDBJ databases">
        <title>The transcriptome of the halophilic microalga Tetraselmis sp. GSL018 isolated from the Great Salt Lake, Utah.</title>
        <authorList>
            <person name="Jinkerson R.E."/>
            <person name="D'Adamo S."/>
            <person name="Posewitz M.C."/>
        </authorList>
    </citation>
    <scope>NUCLEOTIDE SEQUENCE</scope>
    <source>
        <strain evidence="2">GSL018</strain>
    </source>
</reference>
<evidence type="ECO:0000256" key="1">
    <source>
        <dbReference type="SAM" id="MobiDB-lite"/>
    </source>
</evidence>
<accession>A0A061QTN0</accession>
<feature type="non-terminal residue" evidence="2">
    <location>
        <position position="78"/>
    </location>
</feature>
<sequence length="78" mass="7964">RRPRNASALVSCRRAQPRTLPLAQGWTFAPVACAAETGPTNHPGNPAGVVVSPTEGTVFPLTSEGDEGSAPGKKRGGV</sequence>
<organism evidence="2">
    <name type="scientific">Tetraselmis sp. GSL018</name>
    <dbReference type="NCBI Taxonomy" id="582737"/>
    <lineage>
        <taxon>Eukaryota</taxon>
        <taxon>Viridiplantae</taxon>
        <taxon>Chlorophyta</taxon>
        <taxon>core chlorophytes</taxon>
        <taxon>Chlorodendrophyceae</taxon>
        <taxon>Chlorodendrales</taxon>
        <taxon>Chlorodendraceae</taxon>
        <taxon>Tetraselmis</taxon>
    </lineage>
</organism>
<name>A0A061QTN0_9CHLO</name>
<proteinExistence type="predicted"/>
<feature type="region of interest" description="Disordered" evidence="1">
    <location>
        <begin position="39"/>
        <end position="78"/>
    </location>
</feature>
<evidence type="ECO:0000313" key="2">
    <source>
        <dbReference type="EMBL" id="JAC64017.1"/>
    </source>
</evidence>
<dbReference type="AlphaFoldDB" id="A0A061QTN0"/>